<evidence type="ECO:0000256" key="2">
    <source>
        <dbReference type="SAM" id="Phobius"/>
    </source>
</evidence>
<dbReference type="Proteomes" id="UP001445076">
    <property type="component" value="Unassembled WGS sequence"/>
</dbReference>
<dbReference type="EMBL" id="JARKIK010000068">
    <property type="protein sequence ID" value="KAK8729276.1"/>
    <property type="molecule type" value="Genomic_DNA"/>
</dbReference>
<evidence type="ECO:0000313" key="4">
    <source>
        <dbReference type="Proteomes" id="UP001445076"/>
    </source>
</evidence>
<accession>A0AAW0WQI3</accession>
<reference evidence="3 4" key="1">
    <citation type="journal article" date="2024" name="BMC Genomics">
        <title>Genome assembly of redclaw crayfish (Cherax quadricarinatus) provides insights into its immune adaptation and hypoxia tolerance.</title>
        <authorList>
            <person name="Liu Z."/>
            <person name="Zheng J."/>
            <person name="Li H."/>
            <person name="Fang K."/>
            <person name="Wang S."/>
            <person name="He J."/>
            <person name="Zhou D."/>
            <person name="Weng S."/>
            <person name="Chi M."/>
            <person name="Gu Z."/>
            <person name="He J."/>
            <person name="Li F."/>
            <person name="Wang M."/>
        </authorList>
    </citation>
    <scope>NUCLEOTIDE SEQUENCE [LARGE SCALE GENOMIC DNA]</scope>
    <source>
        <strain evidence="3">ZL_2023a</strain>
    </source>
</reference>
<sequence length="207" mass="19654">DSEAVSSTTSVMIFQVNLILPLLVAIALDRCFGSSIGYGGASSTGFDTGRSASIENIGGSSINSEFDDGSFAGPNIDAGFSPGFDGGSIATGGNLGVPQGYSFGSNPGGFVSGGVDGFSVGGIDDSESFTSGGDVSGSFPTGGDASGGFPTGGDVPGGFAVGDVSGGFPTGGEVSGGFPTGGDVSGGFSTGGNEDYTGSSSSGGYGK</sequence>
<comment type="caution">
    <text evidence="3">The sequence shown here is derived from an EMBL/GenBank/DDBJ whole genome shotgun (WGS) entry which is preliminary data.</text>
</comment>
<feature type="transmembrane region" description="Helical" evidence="2">
    <location>
        <begin position="12"/>
        <end position="28"/>
    </location>
</feature>
<keyword evidence="2" id="KW-1133">Transmembrane helix</keyword>
<protein>
    <submittedName>
        <fullName evidence="3">Uncharacterized protein</fullName>
    </submittedName>
</protein>
<keyword evidence="4" id="KW-1185">Reference proteome</keyword>
<feature type="region of interest" description="Disordered" evidence="1">
    <location>
        <begin position="126"/>
        <end position="207"/>
    </location>
</feature>
<name>A0AAW0WQI3_CHEQU</name>
<evidence type="ECO:0000313" key="3">
    <source>
        <dbReference type="EMBL" id="KAK8729276.1"/>
    </source>
</evidence>
<feature type="compositionally biased region" description="Gly residues" evidence="1">
    <location>
        <begin position="144"/>
        <end position="190"/>
    </location>
</feature>
<organism evidence="3 4">
    <name type="scientific">Cherax quadricarinatus</name>
    <name type="common">Australian red claw crayfish</name>
    <dbReference type="NCBI Taxonomy" id="27406"/>
    <lineage>
        <taxon>Eukaryota</taxon>
        <taxon>Metazoa</taxon>
        <taxon>Ecdysozoa</taxon>
        <taxon>Arthropoda</taxon>
        <taxon>Crustacea</taxon>
        <taxon>Multicrustacea</taxon>
        <taxon>Malacostraca</taxon>
        <taxon>Eumalacostraca</taxon>
        <taxon>Eucarida</taxon>
        <taxon>Decapoda</taxon>
        <taxon>Pleocyemata</taxon>
        <taxon>Astacidea</taxon>
        <taxon>Parastacoidea</taxon>
        <taxon>Parastacidae</taxon>
        <taxon>Cherax</taxon>
    </lineage>
</organism>
<dbReference type="AlphaFoldDB" id="A0AAW0WQI3"/>
<keyword evidence="2" id="KW-0812">Transmembrane</keyword>
<proteinExistence type="predicted"/>
<evidence type="ECO:0000256" key="1">
    <source>
        <dbReference type="SAM" id="MobiDB-lite"/>
    </source>
</evidence>
<gene>
    <name evidence="3" type="ORF">OTU49_008732</name>
</gene>
<feature type="non-terminal residue" evidence="3">
    <location>
        <position position="1"/>
    </location>
</feature>
<keyword evidence="2" id="KW-0472">Membrane</keyword>